<feature type="region of interest" description="Disordered" evidence="3">
    <location>
        <begin position="179"/>
        <end position="210"/>
    </location>
</feature>
<dbReference type="InterPro" id="IPR001878">
    <property type="entry name" value="Znf_CCHC"/>
</dbReference>
<evidence type="ECO:0000256" key="1">
    <source>
        <dbReference type="ARBA" id="ARBA00022664"/>
    </source>
</evidence>
<proteinExistence type="predicted"/>
<dbReference type="SMART" id="SM00343">
    <property type="entry name" value="ZnF_C2HC"/>
    <property type="match status" value="1"/>
</dbReference>
<dbReference type="EMBL" id="JABBWD010000043">
    <property type="protein sequence ID" value="KAG1774229.1"/>
    <property type="molecule type" value="Genomic_DNA"/>
</dbReference>
<reference evidence="5" key="1">
    <citation type="journal article" date="2020" name="New Phytol.">
        <title>Comparative genomics reveals dynamic genome evolution in host specialist ectomycorrhizal fungi.</title>
        <authorList>
            <person name="Lofgren L.A."/>
            <person name="Nguyen N.H."/>
            <person name="Vilgalys R."/>
            <person name="Ruytinx J."/>
            <person name="Liao H.L."/>
            <person name="Branco S."/>
            <person name="Kuo A."/>
            <person name="LaButti K."/>
            <person name="Lipzen A."/>
            <person name="Andreopoulos W."/>
            <person name="Pangilinan J."/>
            <person name="Riley R."/>
            <person name="Hundley H."/>
            <person name="Na H."/>
            <person name="Barry K."/>
            <person name="Grigoriev I.V."/>
            <person name="Stajich J.E."/>
            <person name="Kennedy P.G."/>
        </authorList>
    </citation>
    <scope>NUCLEOTIDE SEQUENCE</scope>
    <source>
        <strain evidence="5">DOB743</strain>
    </source>
</reference>
<keyword evidence="6" id="KW-1185">Reference proteome</keyword>
<accession>A0A9P6ZP90</accession>
<keyword evidence="2" id="KW-0863">Zinc-finger</keyword>
<sequence>MSDPTNSSKAFKVSKLADFDGSKDTFVAWFRHVLMYFESQDTVVPTPKQKIIFTMSYMKTGYAGEWAALAYDREKAKSLSHHWDWDAFVKDLKAAFSPINEICDTQEHLATFTQGKMLIKEFLTRWMQILVTAEYLNVKAGTTTSMKNQKCMVVEISRSGRSEFWLKAGFLNGVMLDKMPSASQPNPTSSASADQTDGSGVIYGGHGQPMDLSRQRARENNLCYRCGQAGHIARNCKNHVQAIRQMLDGLNDEEKKGVVKSLGF</sequence>
<evidence type="ECO:0000256" key="2">
    <source>
        <dbReference type="PROSITE-ProRule" id="PRU00047"/>
    </source>
</evidence>
<dbReference type="GO" id="GO:0008270">
    <property type="term" value="F:zinc ion binding"/>
    <property type="evidence" value="ECO:0007669"/>
    <property type="project" value="UniProtKB-KW"/>
</dbReference>
<evidence type="ECO:0000256" key="3">
    <source>
        <dbReference type="SAM" id="MobiDB-lite"/>
    </source>
</evidence>
<keyword evidence="2" id="KW-0479">Metal-binding</keyword>
<dbReference type="PROSITE" id="PS50158">
    <property type="entry name" value="ZF_CCHC"/>
    <property type="match status" value="1"/>
</dbReference>
<name>A0A9P6ZP90_9AGAM</name>
<dbReference type="SUPFAM" id="SSF57756">
    <property type="entry name" value="Retrovirus zinc finger-like domains"/>
    <property type="match status" value="1"/>
</dbReference>
<evidence type="ECO:0000313" key="5">
    <source>
        <dbReference type="EMBL" id="KAG1774229.1"/>
    </source>
</evidence>
<keyword evidence="2" id="KW-0862">Zinc</keyword>
<organism evidence="5 6">
    <name type="scientific">Suillus placidus</name>
    <dbReference type="NCBI Taxonomy" id="48579"/>
    <lineage>
        <taxon>Eukaryota</taxon>
        <taxon>Fungi</taxon>
        <taxon>Dikarya</taxon>
        <taxon>Basidiomycota</taxon>
        <taxon>Agaricomycotina</taxon>
        <taxon>Agaricomycetes</taxon>
        <taxon>Agaricomycetidae</taxon>
        <taxon>Boletales</taxon>
        <taxon>Suillineae</taxon>
        <taxon>Suillaceae</taxon>
        <taxon>Suillus</taxon>
    </lineage>
</organism>
<dbReference type="InterPro" id="IPR036875">
    <property type="entry name" value="Znf_CCHC_sf"/>
</dbReference>
<dbReference type="Gene3D" id="4.10.60.10">
    <property type="entry name" value="Zinc finger, CCHC-type"/>
    <property type="match status" value="1"/>
</dbReference>
<protein>
    <recommendedName>
        <fullName evidence="4">CCHC-type domain-containing protein</fullName>
    </recommendedName>
</protein>
<dbReference type="GO" id="GO:0006397">
    <property type="term" value="P:mRNA processing"/>
    <property type="evidence" value="ECO:0007669"/>
    <property type="project" value="UniProtKB-KW"/>
</dbReference>
<evidence type="ECO:0000259" key="4">
    <source>
        <dbReference type="PROSITE" id="PS50158"/>
    </source>
</evidence>
<keyword evidence="1" id="KW-0507">mRNA processing</keyword>
<dbReference type="GO" id="GO:0003676">
    <property type="term" value="F:nucleic acid binding"/>
    <property type="evidence" value="ECO:0007669"/>
    <property type="project" value="InterPro"/>
</dbReference>
<dbReference type="AlphaFoldDB" id="A0A9P6ZP90"/>
<dbReference type="Pfam" id="PF00098">
    <property type="entry name" value="zf-CCHC"/>
    <property type="match status" value="1"/>
</dbReference>
<dbReference type="Proteomes" id="UP000714275">
    <property type="component" value="Unassembled WGS sequence"/>
</dbReference>
<comment type="caution">
    <text evidence="5">The sequence shown here is derived from an EMBL/GenBank/DDBJ whole genome shotgun (WGS) entry which is preliminary data.</text>
</comment>
<gene>
    <name evidence="5" type="ORF">EV702DRAFT_1241383</name>
</gene>
<feature type="compositionally biased region" description="Polar residues" evidence="3">
    <location>
        <begin position="181"/>
        <end position="198"/>
    </location>
</feature>
<feature type="domain" description="CCHC-type" evidence="4">
    <location>
        <begin position="223"/>
        <end position="238"/>
    </location>
</feature>
<evidence type="ECO:0000313" key="6">
    <source>
        <dbReference type="Proteomes" id="UP000714275"/>
    </source>
</evidence>
<dbReference type="OrthoDB" id="2681631at2759"/>